<dbReference type="Pfam" id="PF12850">
    <property type="entry name" value="Metallophos_2"/>
    <property type="match status" value="1"/>
</dbReference>
<protein>
    <recommendedName>
        <fullName evidence="2">Phosphoesterase</fullName>
        <ecNumber evidence="2">3.1.4.-</ecNumber>
    </recommendedName>
</protein>
<proteinExistence type="inferred from homology"/>
<reference evidence="4 5" key="1">
    <citation type="submission" date="2019-07" db="EMBL/GenBank/DDBJ databases">
        <title>Description of 53C-WASEF.</title>
        <authorList>
            <person name="Pitt A."/>
            <person name="Hahn M.W."/>
        </authorList>
    </citation>
    <scope>NUCLEOTIDE SEQUENCE [LARGE SCALE GENOMIC DNA]</scope>
    <source>
        <strain evidence="4 5">53C-WASEF</strain>
    </source>
</reference>
<comment type="similarity">
    <text evidence="1 2">Belongs to the metallophosphoesterase superfamily. YfcE family.</text>
</comment>
<comment type="cofactor">
    <cofactor evidence="2">
        <name>a divalent metal cation</name>
        <dbReference type="ChEBI" id="CHEBI:60240"/>
    </cofactor>
</comment>
<dbReference type="NCBIfam" id="TIGR00040">
    <property type="entry name" value="yfcE"/>
    <property type="match status" value="1"/>
</dbReference>
<dbReference type="RefSeq" id="WP_144230479.1">
    <property type="nucleotide sequence ID" value="NZ_CBCRVV010000014.1"/>
</dbReference>
<evidence type="ECO:0000256" key="2">
    <source>
        <dbReference type="RuleBase" id="RU362039"/>
    </source>
</evidence>
<dbReference type="SUPFAM" id="SSF56300">
    <property type="entry name" value="Metallo-dependent phosphatases"/>
    <property type="match status" value="1"/>
</dbReference>
<dbReference type="Gene3D" id="3.60.21.10">
    <property type="match status" value="1"/>
</dbReference>
<comment type="caution">
    <text evidence="4">The sequence shown here is derived from an EMBL/GenBank/DDBJ whole genome shotgun (WGS) entry which is preliminary data.</text>
</comment>
<feature type="domain" description="Calcineurin-like phosphoesterase" evidence="3">
    <location>
        <begin position="1"/>
        <end position="133"/>
    </location>
</feature>
<sequence>MRIAVISDTHGQYPACLPERLRGADEIWHLGDVTDPAVLVEFEQLGVPLRVVRGNCDDWPAWPLTLNLERGGVKFHLVHIPPKRAPAGTRVLLHGHLHVPRDEVDVRGVRWLSPGCISQPRGHGCSFAWLTVEVGRFHWMLETLEK</sequence>
<accession>A0A556QJB7</accession>
<organism evidence="4 5">
    <name type="scientific">Rariglobus hedericola</name>
    <dbReference type="NCBI Taxonomy" id="2597822"/>
    <lineage>
        <taxon>Bacteria</taxon>
        <taxon>Pseudomonadati</taxon>
        <taxon>Verrucomicrobiota</taxon>
        <taxon>Opitutia</taxon>
        <taxon>Opitutales</taxon>
        <taxon>Opitutaceae</taxon>
        <taxon>Rariglobus</taxon>
    </lineage>
</organism>
<dbReference type="EC" id="3.1.4.-" evidence="2"/>
<dbReference type="GO" id="GO:0016787">
    <property type="term" value="F:hydrolase activity"/>
    <property type="evidence" value="ECO:0007669"/>
    <property type="project" value="UniProtKB-UniRule"/>
</dbReference>
<keyword evidence="2" id="KW-0479">Metal-binding</keyword>
<gene>
    <name evidence="4" type="ORF">FPL22_11390</name>
</gene>
<evidence type="ECO:0000256" key="1">
    <source>
        <dbReference type="ARBA" id="ARBA00008950"/>
    </source>
</evidence>
<dbReference type="InterPro" id="IPR029052">
    <property type="entry name" value="Metallo-depent_PP-like"/>
</dbReference>
<evidence type="ECO:0000313" key="5">
    <source>
        <dbReference type="Proteomes" id="UP000315648"/>
    </source>
</evidence>
<dbReference type="EMBL" id="VMBG01000002">
    <property type="protein sequence ID" value="TSJ76722.1"/>
    <property type="molecule type" value="Genomic_DNA"/>
</dbReference>
<dbReference type="OrthoDB" id="9800565at2"/>
<dbReference type="Proteomes" id="UP000315648">
    <property type="component" value="Unassembled WGS sequence"/>
</dbReference>
<evidence type="ECO:0000259" key="3">
    <source>
        <dbReference type="Pfam" id="PF12850"/>
    </source>
</evidence>
<evidence type="ECO:0000313" key="4">
    <source>
        <dbReference type="EMBL" id="TSJ76722.1"/>
    </source>
</evidence>
<dbReference type="InterPro" id="IPR000979">
    <property type="entry name" value="Phosphodiesterase_MJ0936/Vps29"/>
</dbReference>
<dbReference type="InterPro" id="IPR024654">
    <property type="entry name" value="Calcineurin-like_PHP_lpxH"/>
</dbReference>
<name>A0A556QJB7_9BACT</name>
<dbReference type="AlphaFoldDB" id="A0A556QJB7"/>
<keyword evidence="5" id="KW-1185">Reference proteome</keyword>
<dbReference type="GO" id="GO:0046872">
    <property type="term" value="F:metal ion binding"/>
    <property type="evidence" value="ECO:0007669"/>
    <property type="project" value="UniProtKB-KW"/>
</dbReference>